<dbReference type="RefSeq" id="WP_160693883.1">
    <property type="nucleotide sequence ID" value="NZ_CP047897.1"/>
</dbReference>
<evidence type="ECO:0000313" key="4">
    <source>
        <dbReference type="Proteomes" id="UP000464214"/>
    </source>
</evidence>
<dbReference type="AlphaFoldDB" id="A0A6P1P3R6"/>
<dbReference type="Proteomes" id="UP000464214">
    <property type="component" value="Chromosome"/>
</dbReference>
<dbReference type="EMBL" id="CP047897">
    <property type="protein sequence ID" value="QHL88976.1"/>
    <property type="molecule type" value="Genomic_DNA"/>
</dbReference>
<evidence type="ECO:0000256" key="1">
    <source>
        <dbReference type="ARBA" id="ARBA00022679"/>
    </source>
</evidence>
<dbReference type="InterPro" id="IPR011004">
    <property type="entry name" value="Trimer_LpxA-like_sf"/>
</dbReference>
<proteinExistence type="predicted"/>
<dbReference type="InterPro" id="IPR050065">
    <property type="entry name" value="GlmU-like"/>
</dbReference>
<dbReference type="InterPro" id="IPR023917">
    <property type="entry name" value="Bifunctiontional_GlmU_bac-type"/>
</dbReference>
<gene>
    <name evidence="3" type="ORF">GU926_16680</name>
</gene>
<keyword evidence="4" id="KW-1185">Reference proteome</keyword>
<dbReference type="NCBIfam" id="TIGR03991">
    <property type="entry name" value="alt_bact_glmU"/>
    <property type="match status" value="1"/>
</dbReference>
<keyword evidence="1 3" id="KW-0808">Transferase</keyword>
<dbReference type="GO" id="GO:0016779">
    <property type="term" value="F:nucleotidyltransferase activity"/>
    <property type="evidence" value="ECO:0007669"/>
    <property type="project" value="UniProtKB-ARBA"/>
</dbReference>
<dbReference type="PANTHER" id="PTHR43584">
    <property type="entry name" value="NUCLEOTIDYL TRANSFERASE"/>
    <property type="match status" value="1"/>
</dbReference>
<sequence>MNIILFDDPALRANLLPFTYTRPVADIRVGIQTISEKWAYVSQGQVSFLTQDYLQQKFAQQTTDANLYVNGALCPTEGLFGQVQQLKEGQALYAGETLLAVHAGAKTFASIEDLYATFSEEKVHVEEADVVLVENSWDIFRINGAQIKADFARLTKGRTSQPINDEHTIVYAPENIFIEEGVKIRAAILNAEDGPIYLGKNSQVHEGAIIKGPFALGEGSNVNMGGKMRGDITIGPFCKVGGEVSNCVFFGFSNKGHEGFLGNSVVGEWCNFGADTNTSNLKNNYAKVKLWHHTKERFVDTGLQFCGLMMADHAKCGINTMFNTGTVVGVGANVFGAGYPRNFIPSFSWGGVTGYETFQLRKAFEVAQVVLERRGLPLTDEDKNILTHVFEQTKPSRTWEKTA</sequence>
<keyword evidence="2" id="KW-0012">Acyltransferase</keyword>
<evidence type="ECO:0000313" key="3">
    <source>
        <dbReference type="EMBL" id="QHL88976.1"/>
    </source>
</evidence>
<dbReference type="PANTHER" id="PTHR43584:SF9">
    <property type="entry name" value="TRANSFERASE HEXAPEPTIDE REPEAT CONTAINING PROTEIN"/>
    <property type="match status" value="1"/>
</dbReference>
<name>A0A6P1P3R6_9BACT</name>
<dbReference type="Gene3D" id="2.160.10.10">
    <property type="entry name" value="Hexapeptide repeat proteins"/>
    <property type="match status" value="1"/>
</dbReference>
<protein>
    <submittedName>
        <fullName evidence="3">Glucose-1-phosphate thymidylyltransferase</fullName>
    </submittedName>
</protein>
<reference evidence="3 4" key="1">
    <citation type="submission" date="2020-01" db="EMBL/GenBank/DDBJ databases">
        <authorList>
            <person name="Kim M."/>
        </authorList>
    </citation>
    <scope>NUCLEOTIDE SEQUENCE [LARGE SCALE GENOMIC DNA]</scope>
    <source>
        <strain evidence="3 4">BT10</strain>
    </source>
</reference>
<dbReference type="Pfam" id="PF13562">
    <property type="entry name" value="NTP_transf_4"/>
    <property type="match status" value="1"/>
</dbReference>
<evidence type="ECO:0000256" key="2">
    <source>
        <dbReference type="ARBA" id="ARBA00023315"/>
    </source>
</evidence>
<dbReference type="SUPFAM" id="SSF51161">
    <property type="entry name" value="Trimeric LpxA-like enzymes"/>
    <property type="match status" value="1"/>
</dbReference>
<dbReference type="GO" id="GO:0016746">
    <property type="term" value="F:acyltransferase activity"/>
    <property type="evidence" value="ECO:0007669"/>
    <property type="project" value="UniProtKB-KW"/>
</dbReference>
<accession>A0A6P1P3R6</accession>
<organism evidence="3 4">
    <name type="scientific">Nibribacter ruber</name>
    <dbReference type="NCBI Taxonomy" id="2698458"/>
    <lineage>
        <taxon>Bacteria</taxon>
        <taxon>Pseudomonadati</taxon>
        <taxon>Bacteroidota</taxon>
        <taxon>Cytophagia</taxon>
        <taxon>Cytophagales</taxon>
        <taxon>Hymenobacteraceae</taxon>
        <taxon>Nibribacter</taxon>
    </lineage>
</organism>
<dbReference type="KEGG" id="nib:GU926_16680"/>